<dbReference type="Pfam" id="PF07993">
    <property type="entry name" value="NAD_binding_4"/>
    <property type="match status" value="1"/>
</dbReference>
<name>A0A4Y7K7Y2_PAPSO</name>
<dbReference type="Gene3D" id="3.40.50.720">
    <property type="entry name" value="NAD(P)-binding Rossmann-like Domain"/>
    <property type="match status" value="1"/>
</dbReference>
<reference evidence="3 4" key="1">
    <citation type="journal article" date="2018" name="Science">
        <title>The opium poppy genome and morphinan production.</title>
        <authorList>
            <person name="Guo L."/>
            <person name="Winzer T."/>
            <person name="Yang X."/>
            <person name="Li Y."/>
            <person name="Ning Z."/>
            <person name="He Z."/>
            <person name="Teodor R."/>
            <person name="Lu Y."/>
            <person name="Bowser T.A."/>
            <person name="Graham I.A."/>
            <person name="Ye K."/>
        </authorList>
    </citation>
    <scope>NUCLEOTIDE SEQUENCE [LARGE SCALE GENOMIC DNA]</scope>
    <source>
        <strain evidence="4">cv. HN1</strain>
        <tissue evidence="3">Leaves</tissue>
    </source>
</reference>
<evidence type="ECO:0000259" key="2">
    <source>
        <dbReference type="Pfam" id="PF07993"/>
    </source>
</evidence>
<dbReference type="CDD" id="cd05236">
    <property type="entry name" value="FAR-N_SDR_e"/>
    <property type="match status" value="1"/>
</dbReference>
<comment type="catalytic activity">
    <reaction evidence="1">
        <text>a long-chain fatty acyl-CoA + 2 NADPH + 2 H(+) = a long-chain primary fatty alcohol + 2 NADP(+) + CoA</text>
        <dbReference type="Rhea" id="RHEA:52716"/>
        <dbReference type="ChEBI" id="CHEBI:15378"/>
        <dbReference type="ChEBI" id="CHEBI:57287"/>
        <dbReference type="ChEBI" id="CHEBI:57783"/>
        <dbReference type="ChEBI" id="CHEBI:58349"/>
        <dbReference type="ChEBI" id="CHEBI:77396"/>
        <dbReference type="ChEBI" id="CHEBI:83139"/>
        <dbReference type="EC" id="1.2.1.84"/>
    </reaction>
</comment>
<feature type="domain" description="Thioester reductase (TE)" evidence="2">
    <location>
        <begin position="17"/>
        <end position="304"/>
    </location>
</feature>
<dbReference type="InterPro" id="IPR026055">
    <property type="entry name" value="FAR"/>
</dbReference>
<keyword evidence="1" id="KW-0560">Oxidoreductase</keyword>
<sequence length="306" mass="34070">MEFNSVVESLENQSILVTGATGFLAKLFVEKLLRVQPNVKQLFLLVRAPNSASAARRFNNEASGEVFKVLRAKHGVRYTTFISEKVTPIPGDISLENLGITGSNLINKIWKEVDVVANFAATTKFDGRYDDAILTNTMGAKHVVEFSKKCEKLKLLLHVSTAYVSRETSGLILENPLRMGETPDLDIELEMKLVSERLNELKANQVSQEEEMIAMKEFGLERARLFGWPNTYVFTKAMGEMIIGESKGHDHKVVVLRPAMVTSTLKEPFPGWIEGVRTIDSIFLTFAKGKCKCVPADPQTVMDVAS</sequence>
<evidence type="ECO:0000313" key="3">
    <source>
        <dbReference type="EMBL" id="RZC68470.1"/>
    </source>
</evidence>
<dbReference type="PANTHER" id="PTHR11011">
    <property type="entry name" value="MALE STERILITY PROTEIN 2-RELATED"/>
    <property type="match status" value="1"/>
</dbReference>
<comment type="function">
    <text evidence="1">Catalyzes the reduction of fatty acyl-CoA to fatty alcohols.</text>
</comment>
<dbReference type="GO" id="GO:0080019">
    <property type="term" value="F:alcohol-forming very long-chain fatty acyl-CoA reductase activity"/>
    <property type="evidence" value="ECO:0007669"/>
    <property type="project" value="InterPro"/>
</dbReference>
<protein>
    <recommendedName>
        <fullName evidence="1">Fatty acyl-CoA reductase</fullName>
        <ecNumber evidence="1">1.2.1.84</ecNumber>
    </recommendedName>
</protein>
<dbReference type="GO" id="GO:0035336">
    <property type="term" value="P:long-chain fatty-acyl-CoA metabolic process"/>
    <property type="evidence" value="ECO:0007669"/>
    <property type="project" value="TreeGrafter"/>
</dbReference>
<gene>
    <name evidence="3" type="ORF">C5167_031713</name>
</gene>
<dbReference type="InterPro" id="IPR036291">
    <property type="entry name" value="NAD(P)-bd_dom_sf"/>
</dbReference>
<dbReference type="GO" id="GO:0102965">
    <property type="term" value="F:alcohol-forming long-chain fatty acyl-CoA reductase activity"/>
    <property type="evidence" value="ECO:0007669"/>
    <property type="project" value="UniProtKB-EC"/>
</dbReference>
<evidence type="ECO:0000313" key="4">
    <source>
        <dbReference type="Proteomes" id="UP000316621"/>
    </source>
</evidence>
<dbReference type="GO" id="GO:0010345">
    <property type="term" value="P:suberin biosynthetic process"/>
    <property type="evidence" value="ECO:0007669"/>
    <property type="project" value="TreeGrafter"/>
</dbReference>
<dbReference type="EC" id="1.2.1.84" evidence="1"/>
<accession>A0A4Y7K7Y2</accession>
<comment type="similarity">
    <text evidence="1">Belongs to the fatty acyl-CoA reductase family.</text>
</comment>
<dbReference type="EMBL" id="CM010721">
    <property type="protein sequence ID" value="RZC68470.1"/>
    <property type="molecule type" value="Genomic_DNA"/>
</dbReference>
<keyword evidence="4" id="KW-1185">Reference proteome</keyword>
<dbReference type="OMA" id="FANCDED"/>
<keyword evidence="1" id="KW-0443">Lipid metabolism</keyword>
<dbReference type="PANTHER" id="PTHR11011:SF99">
    <property type="entry name" value="FATTY ACYL-COA REDUCTASE 3"/>
    <property type="match status" value="1"/>
</dbReference>
<dbReference type="Proteomes" id="UP000316621">
    <property type="component" value="Chromosome 7"/>
</dbReference>
<keyword evidence="1" id="KW-0444">Lipid biosynthesis</keyword>
<dbReference type="Gramene" id="RZC68470">
    <property type="protein sequence ID" value="RZC68470"/>
    <property type="gene ID" value="C5167_031713"/>
</dbReference>
<dbReference type="SUPFAM" id="SSF51735">
    <property type="entry name" value="NAD(P)-binding Rossmann-fold domains"/>
    <property type="match status" value="1"/>
</dbReference>
<evidence type="ECO:0000256" key="1">
    <source>
        <dbReference type="RuleBase" id="RU363097"/>
    </source>
</evidence>
<dbReference type="AlphaFoldDB" id="A0A4Y7K7Y2"/>
<keyword evidence="1" id="KW-0521">NADP</keyword>
<dbReference type="InterPro" id="IPR013120">
    <property type="entry name" value="FAR_NAD-bd"/>
</dbReference>
<dbReference type="STRING" id="3469.A0A4Y7K7Y2"/>
<proteinExistence type="inferred from homology"/>
<organism evidence="3 4">
    <name type="scientific">Papaver somniferum</name>
    <name type="common">Opium poppy</name>
    <dbReference type="NCBI Taxonomy" id="3469"/>
    <lineage>
        <taxon>Eukaryota</taxon>
        <taxon>Viridiplantae</taxon>
        <taxon>Streptophyta</taxon>
        <taxon>Embryophyta</taxon>
        <taxon>Tracheophyta</taxon>
        <taxon>Spermatophyta</taxon>
        <taxon>Magnoliopsida</taxon>
        <taxon>Ranunculales</taxon>
        <taxon>Papaveraceae</taxon>
        <taxon>Papaveroideae</taxon>
        <taxon>Papaver</taxon>
    </lineage>
</organism>